<dbReference type="InterPro" id="IPR004089">
    <property type="entry name" value="MCPsignal_dom"/>
</dbReference>
<dbReference type="RefSeq" id="WP_168569378.1">
    <property type="nucleotide sequence ID" value="NZ_CP051167.1"/>
</dbReference>
<dbReference type="GO" id="GO:0016020">
    <property type="term" value="C:membrane"/>
    <property type="evidence" value="ECO:0007669"/>
    <property type="project" value="InterPro"/>
</dbReference>
<dbReference type="InterPro" id="IPR024478">
    <property type="entry name" value="HlyB_4HB_MCP"/>
</dbReference>
<evidence type="ECO:0000256" key="4">
    <source>
        <dbReference type="SAM" id="Phobius"/>
    </source>
</evidence>
<gene>
    <name evidence="6" type="ORF">HCG48_12065</name>
</gene>
<dbReference type="SUPFAM" id="SSF58104">
    <property type="entry name" value="Methyl-accepting chemotaxis protein (MCP) signaling domain"/>
    <property type="match status" value="1"/>
</dbReference>
<dbReference type="PANTHER" id="PTHR32089">
    <property type="entry name" value="METHYL-ACCEPTING CHEMOTAXIS PROTEIN MCPB"/>
    <property type="match status" value="1"/>
</dbReference>
<keyword evidence="1 3" id="KW-0807">Transducer</keyword>
<evidence type="ECO:0000313" key="7">
    <source>
        <dbReference type="Proteomes" id="UP000500857"/>
    </source>
</evidence>
<dbReference type="PRINTS" id="PR00260">
    <property type="entry name" value="CHEMTRNSDUCR"/>
</dbReference>
<dbReference type="PROSITE" id="PS50111">
    <property type="entry name" value="CHEMOTAXIS_TRANSDUC_2"/>
    <property type="match status" value="1"/>
</dbReference>
<name>A0A6H1TXB3_9CYAN</name>
<reference evidence="6 7" key="1">
    <citation type="submission" date="2020-04" db="EMBL/GenBank/DDBJ databases">
        <authorList>
            <person name="Basu S."/>
            <person name="Maruthanayagam V."/>
            <person name="Chakraborty S."/>
            <person name="Pramanik A."/>
            <person name="Mukherjee J."/>
            <person name="Brink B."/>
        </authorList>
    </citation>
    <scope>NUCLEOTIDE SEQUENCE [LARGE SCALE GENOMIC DNA]</scope>
    <source>
        <strain evidence="6 7">AP17</strain>
    </source>
</reference>
<sequence length="482" mass="52591">MKLGHMLYIGFAIPTISLTGLGIYSLYSFANIDHQVGTIYDDRVVPLQQLKNISDDYGLAIIDAVNKAHAGLWTSDRALESVNRATTRIEENWQAYRQTNLTPREAQVAREVEQLFQQAEPAIANLRATLRSGDPDRLSAFDGPLYNVIDPLTAKIQELSDLQLEIAEDEREKAAQIYRQTLMVFIPFLAVALIIGSPVGFVTIRRAIVATLQDIVNAIATSSNEIASTTNQHERITQQQASAVNQTTSSVDELNASSRQAANQADLSAQGAQKALNLAGKGTNAVEKTLQEMTLLKGKVEGMRLQIEELSNRANQIGNIATMVSDFASQTNVLALNAAVEAVRAGEDGKGFGVVASEIRKLADRSHHSAEQINTLVKELEESLTATVRASNESNKSVEIGMEITRDTATVFEGVREAIEEVVVSVKEISRSTREQSAAIEQILDAMQHVNISANETAQGIKVTKLGMENLNIKAKELKELI</sequence>
<comment type="similarity">
    <text evidence="2">Belongs to the methyl-accepting chemotaxis (MCP) protein family.</text>
</comment>
<feature type="transmembrane region" description="Helical" evidence="4">
    <location>
        <begin position="6"/>
        <end position="27"/>
    </location>
</feature>
<dbReference type="GO" id="GO:0006935">
    <property type="term" value="P:chemotaxis"/>
    <property type="evidence" value="ECO:0007669"/>
    <property type="project" value="InterPro"/>
</dbReference>
<feature type="transmembrane region" description="Helical" evidence="4">
    <location>
        <begin position="181"/>
        <end position="204"/>
    </location>
</feature>
<dbReference type="PANTHER" id="PTHR32089:SF112">
    <property type="entry name" value="LYSOZYME-LIKE PROTEIN-RELATED"/>
    <property type="match status" value="1"/>
</dbReference>
<keyword evidence="4" id="KW-1133">Transmembrane helix</keyword>
<dbReference type="GO" id="GO:0007165">
    <property type="term" value="P:signal transduction"/>
    <property type="evidence" value="ECO:0007669"/>
    <property type="project" value="UniProtKB-KW"/>
</dbReference>
<dbReference type="Gene3D" id="1.10.287.950">
    <property type="entry name" value="Methyl-accepting chemotaxis protein"/>
    <property type="match status" value="1"/>
</dbReference>
<keyword evidence="4" id="KW-0472">Membrane</keyword>
<evidence type="ECO:0000256" key="2">
    <source>
        <dbReference type="ARBA" id="ARBA00029447"/>
    </source>
</evidence>
<dbReference type="KEGG" id="oxy:HCG48_12065"/>
<evidence type="ECO:0000256" key="1">
    <source>
        <dbReference type="ARBA" id="ARBA00023224"/>
    </source>
</evidence>
<organism evidence="6 7">
    <name type="scientific">Oxynema aestuarii AP17</name>
    <dbReference type="NCBI Taxonomy" id="2064643"/>
    <lineage>
        <taxon>Bacteria</taxon>
        <taxon>Bacillati</taxon>
        <taxon>Cyanobacteriota</taxon>
        <taxon>Cyanophyceae</taxon>
        <taxon>Oscillatoriophycideae</taxon>
        <taxon>Oscillatoriales</taxon>
        <taxon>Oscillatoriaceae</taxon>
        <taxon>Oxynema</taxon>
        <taxon>Oxynema aestuarii</taxon>
    </lineage>
</organism>
<keyword evidence="4" id="KW-0812">Transmembrane</keyword>
<dbReference type="AlphaFoldDB" id="A0A6H1TXB3"/>
<dbReference type="Proteomes" id="UP000500857">
    <property type="component" value="Chromosome"/>
</dbReference>
<accession>A0A6H1TXB3</accession>
<feature type="domain" description="Methyl-accepting transducer" evidence="5">
    <location>
        <begin position="215"/>
        <end position="451"/>
    </location>
</feature>
<dbReference type="SMART" id="SM00283">
    <property type="entry name" value="MA"/>
    <property type="match status" value="1"/>
</dbReference>
<dbReference type="EMBL" id="CP051167">
    <property type="protein sequence ID" value="QIZ71224.1"/>
    <property type="molecule type" value="Genomic_DNA"/>
</dbReference>
<evidence type="ECO:0000259" key="5">
    <source>
        <dbReference type="PROSITE" id="PS50111"/>
    </source>
</evidence>
<protein>
    <submittedName>
        <fullName evidence="6">Methyl-accepting chemotaxis protein</fullName>
    </submittedName>
</protein>
<evidence type="ECO:0000256" key="3">
    <source>
        <dbReference type="PROSITE-ProRule" id="PRU00284"/>
    </source>
</evidence>
<dbReference type="GO" id="GO:0004888">
    <property type="term" value="F:transmembrane signaling receptor activity"/>
    <property type="evidence" value="ECO:0007669"/>
    <property type="project" value="InterPro"/>
</dbReference>
<proteinExistence type="inferred from homology"/>
<dbReference type="Pfam" id="PF12729">
    <property type="entry name" value="4HB_MCP_1"/>
    <property type="match status" value="1"/>
</dbReference>
<keyword evidence="7" id="KW-1185">Reference proteome</keyword>
<dbReference type="InterPro" id="IPR004090">
    <property type="entry name" value="Chemotax_Me-accpt_rcpt"/>
</dbReference>
<dbReference type="Pfam" id="PF00015">
    <property type="entry name" value="MCPsignal"/>
    <property type="match status" value="1"/>
</dbReference>
<evidence type="ECO:0000313" key="6">
    <source>
        <dbReference type="EMBL" id="QIZ71224.1"/>
    </source>
</evidence>